<proteinExistence type="predicted"/>
<accession>A0A7M1RZU2</accession>
<dbReference type="Pfam" id="PF05565">
    <property type="entry name" value="Sipho_Gp157"/>
    <property type="match status" value="1"/>
</dbReference>
<feature type="coiled-coil region" evidence="1">
    <location>
        <begin position="51"/>
        <end position="92"/>
    </location>
</feature>
<reference evidence="2 3" key="1">
    <citation type="submission" date="2020-07" db="EMBL/GenBank/DDBJ databases">
        <title>Taxonomic proposal: Crassvirales, a new order of highly abundant and diverse bacterial viruses.</title>
        <authorList>
            <person name="Shkoporov A.N."/>
            <person name="Stockdale S.R."/>
            <person name="Guerin E."/>
            <person name="Ross R.P."/>
            <person name="Hill C."/>
        </authorList>
    </citation>
    <scope>NUCLEOTIDE SEQUENCE [LARGE SCALE GENOMIC DNA]</scope>
</reference>
<evidence type="ECO:0000256" key="1">
    <source>
        <dbReference type="SAM" id="Coils"/>
    </source>
</evidence>
<keyword evidence="1" id="KW-0175">Coiled coil</keyword>
<evidence type="ECO:0000313" key="3">
    <source>
        <dbReference type="Proteomes" id="UP000593898"/>
    </source>
</evidence>
<dbReference type="EMBL" id="MT774394">
    <property type="protein sequence ID" value="QOR59878.1"/>
    <property type="molecule type" value="Genomic_DNA"/>
</dbReference>
<name>A0A7M1RZU2_9CAUD</name>
<dbReference type="GeneID" id="65130494"/>
<evidence type="ECO:0000313" key="2">
    <source>
        <dbReference type="EMBL" id="QOR59878.1"/>
    </source>
</evidence>
<dbReference type="KEGG" id="vg:65130494"/>
<organism evidence="2 3">
    <name type="scientific">uncultured phage cr271_1</name>
    <dbReference type="NCBI Taxonomy" id="2772078"/>
    <lineage>
        <taxon>Viruses</taxon>
        <taxon>Duplodnaviria</taxon>
        <taxon>Heunggongvirae</taxon>
        <taxon>Uroviricota</taxon>
        <taxon>Caudoviricetes</taxon>
        <taxon>Crassvirales</taxon>
        <taxon>Intestiviridae</taxon>
        <taxon>Obtuvirinae</taxon>
        <taxon>Hacihdavirus</taxon>
        <taxon>Hacihdavirus animalis</taxon>
    </lineage>
</organism>
<protein>
    <submittedName>
        <fullName evidence="2">Host-nuclease inhibitor protein</fullName>
    </submittedName>
</protein>
<dbReference type="Proteomes" id="UP000593898">
    <property type="component" value="Segment"/>
</dbReference>
<dbReference type="InterPro" id="IPR008840">
    <property type="entry name" value="Sipho_Gp157"/>
</dbReference>
<sequence>MASIYNIQQDLLEIFDQIEANEGEITPELEEQLRISQDEFEDKIRSYTCVVRQLECDLAAIKDEKARLDAIKKSKEKTIERLKQVMVEAIQMFGDTSKTGVKFIDYGTGKVSLRKSESIELDDDKLKAFTNRFISYFNWLRYQNTFDQTEFDCKEITDYCNKAHGNDFDEDAILPDFTEDDMAKIQADLDFRISLKDMISTEEGRNLMRAILNYNTSVSAKPVIDKKALKDEIKSTSVCPSFATFVTKQSINIK</sequence>
<dbReference type="RefSeq" id="YP_010112036.1">
    <property type="nucleotide sequence ID" value="NC_055887.1"/>
</dbReference>
<keyword evidence="3" id="KW-1185">Reference proteome</keyword>